<dbReference type="FunFam" id="3.40.1030.10:FF:000002">
    <property type="entry name" value="Anthranilate phosphoribosyltransferase"/>
    <property type="match status" value="1"/>
</dbReference>
<keyword evidence="3 9" id="KW-0328">Glycosyltransferase</keyword>
<dbReference type="UniPathway" id="UPA00035">
    <property type="reaction ID" value="UER00041"/>
</dbReference>
<dbReference type="Pfam" id="PF02885">
    <property type="entry name" value="Glycos_trans_3N"/>
    <property type="match status" value="1"/>
</dbReference>
<evidence type="ECO:0000313" key="12">
    <source>
        <dbReference type="EMBL" id="TWU21532.1"/>
    </source>
</evidence>
<dbReference type="SUPFAM" id="SSF52418">
    <property type="entry name" value="Nucleoside phosphorylase/phosphoribosyltransferase catalytic domain"/>
    <property type="match status" value="1"/>
</dbReference>
<comment type="caution">
    <text evidence="12">The sequence shown here is derived from an EMBL/GenBank/DDBJ whole genome shotgun (WGS) entry which is preliminary data.</text>
</comment>
<feature type="binding site" evidence="9">
    <location>
        <position position="229"/>
    </location>
    <ligand>
        <name>Mg(2+)</name>
        <dbReference type="ChEBI" id="CHEBI:18420"/>
        <label>1</label>
    </ligand>
</feature>
<evidence type="ECO:0000256" key="7">
    <source>
        <dbReference type="ARBA" id="ARBA00052328"/>
    </source>
</evidence>
<dbReference type="Gene3D" id="1.20.970.10">
    <property type="entry name" value="Transferase, Pyrimidine Nucleoside Phosphorylase, Chain C"/>
    <property type="match status" value="1"/>
</dbReference>
<dbReference type="EMBL" id="SJPT01000006">
    <property type="protein sequence ID" value="TWU21532.1"/>
    <property type="molecule type" value="Genomic_DNA"/>
</dbReference>
<feature type="binding site" evidence="9">
    <location>
        <position position="169"/>
    </location>
    <ligand>
        <name>anthranilate</name>
        <dbReference type="ChEBI" id="CHEBI:16567"/>
        <label>2</label>
    </ligand>
</feature>
<dbReference type="InterPro" id="IPR005940">
    <property type="entry name" value="Anthranilate_Pribosyl_Tfrase"/>
</dbReference>
<comment type="caution">
    <text evidence="9">Lacks conserved residue(s) required for the propagation of feature annotation.</text>
</comment>
<sequence length="336" mass="34759">MPSLFQTAIAQANAGTDLGEDQTSQLIDAMLRGEAEEHDVANLLLALREKGESVSELVGAARAMRRHMTQIPHSHAVLLDTCGTGGSGSGTFNISTAVAIVAAAAGVAVAKHGNRKATSLSGSADVLEVLGVPIESESELVAERLDRHGICFCFAAKLHPAMRHVIGVRRQLGVKTLFNLLGPLCNPAGATHQLLGTSTPDAQRMVAAAIGSLGTTRSFVVHAADGQDEVSLEGATHVIDVRDAEAVRYDWTPTDFGLLPATRDALAAANPHESAAIIQRIFAGEPGPCRDAVLAGTAAALVLVGVSDTVADGVKRAAETIDSNAAKEKLASLAHL</sequence>
<gene>
    <name evidence="9 12" type="primary">trpD</name>
    <name evidence="12" type="ORF">Pla52o_37190</name>
</gene>
<evidence type="ECO:0000256" key="5">
    <source>
        <dbReference type="ARBA" id="ARBA00022822"/>
    </source>
</evidence>
<reference evidence="12 13" key="1">
    <citation type="submission" date="2019-02" db="EMBL/GenBank/DDBJ databases">
        <title>Deep-cultivation of Planctomycetes and their phenomic and genomic characterization uncovers novel biology.</title>
        <authorList>
            <person name="Wiegand S."/>
            <person name="Jogler M."/>
            <person name="Boedeker C."/>
            <person name="Pinto D."/>
            <person name="Vollmers J."/>
            <person name="Rivas-Marin E."/>
            <person name="Kohn T."/>
            <person name="Peeters S.H."/>
            <person name="Heuer A."/>
            <person name="Rast P."/>
            <person name="Oberbeckmann S."/>
            <person name="Bunk B."/>
            <person name="Jeske O."/>
            <person name="Meyerdierks A."/>
            <person name="Storesund J.E."/>
            <person name="Kallscheuer N."/>
            <person name="Luecker S."/>
            <person name="Lage O.M."/>
            <person name="Pohl T."/>
            <person name="Merkel B.J."/>
            <person name="Hornburger P."/>
            <person name="Mueller R.-W."/>
            <person name="Bruemmer F."/>
            <person name="Labrenz M."/>
            <person name="Spormann A.M."/>
            <person name="Op Den Camp H."/>
            <person name="Overmann J."/>
            <person name="Amann R."/>
            <person name="Jetten M.S.M."/>
            <person name="Mascher T."/>
            <person name="Medema M.H."/>
            <person name="Devos D.P."/>
            <person name="Kaster A.-K."/>
            <person name="Ovreas L."/>
            <person name="Rohde M."/>
            <person name="Galperin M.Y."/>
            <person name="Jogler C."/>
        </authorList>
    </citation>
    <scope>NUCLEOTIDE SEQUENCE [LARGE SCALE GENOMIC DNA]</scope>
    <source>
        <strain evidence="12 13">Pla52o</strain>
    </source>
</reference>
<dbReference type="NCBIfam" id="TIGR01245">
    <property type="entry name" value="trpD"/>
    <property type="match status" value="1"/>
</dbReference>
<evidence type="ECO:0000259" key="11">
    <source>
        <dbReference type="Pfam" id="PF02885"/>
    </source>
</evidence>
<comment type="function">
    <text evidence="9">Catalyzes the transfer of the phosphoribosyl group of 5-phosphorylribose-1-pyrophosphate (PRPP) to anthranilate to yield N-(5'-phosphoribosyl)-anthranilate (PRA).</text>
</comment>
<proteinExistence type="inferred from homology"/>
<evidence type="ECO:0000313" key="13">
    <source>
        <dbReference type="Proteomes" id="UP000316304"/>
    </source>
</evidence>
<comment type="cofactor">
    <cofactor evidence="9">
        <name>Mg(2+)</name>
        <dbReference type="ChEBI" id="CHEBI:18420"/>
    </cofactor>
    <text evidence="9">Binds 2 magnesium ions per monomer.</text>
</comment>
<comment type="catalytic activity">
    <reaction evidence="7 9">
        <text>N-(5-phospho-beta-D-ribosyl)anthranilate + diphosphate = 5-phospho-alpha-D-ribose 1-diphosphate + anthranilate</text>
        <dbReference type="Rhea" id="RHEA:11768"/>
        <dbReference type="ChEBI" id="CHEBI:16567"/>
        <dbReference type="ChEBI" id="CHEBI:18277"/>
        <dbReference type="ChEBI" id="CHEBI:33019"/>
        <dbReference type="ChEBI" id="CHEBI:58017"/>
        <dbReference type="EC" id="2.4.2.18"/>
    </reaction>
</comment>
<feature type="binding site" evidence="9">
    <location>
        <position position="91"/>
    </location>
    <ligand>
        <name>5-phospho-alpha-D-ribose 1-diphosphate</name>
        <dbReference type="ChEBI" id="CHEBI:58017"/>
    </ligand>
</feature>
<organism evidence="12 13">
    <name type="scientific">Novipirellula galeiformis</name>
    <dbReference type="NCBI Taxonomy" id="2528004"/>
    <lineage>
        <taxon>Bacteria</taxon>
        <taxon>Pseudomonadati</taxon>
        <taxon>Planctomycetota</taxon>
        <taxon>Planctomycetia</taxon>
        <taxon>Pirellulales</taxon>
        <taxon>Pirellulaceae</taxon>
        <taxon>Novipirellula</taxon>
    </lineage>
</organism>
<evidence type="ECO:0000256" key="9">
    <source>
        <dbReference type="HAMAP-Rule" id="MF_00211"/>
    </source>
</evidence>
<dbReference type="RefSeq" id="WP_146595856.1">
    <property type="nucleotide sequence ID" value="NZ_SJPT01000006.1"/>
</dbReference>
<feature type="binding site" evidence="9">
    <location>
        <position position="229"/>
    </location>
    <ligand>
        <name>Mg(2+)</name>
        <dbReference type="ChEBI" id="CHEBI:18420"/>
        <label>2</label>
    </ligand>
</feature>
<keyword evidence="5 9" id="KW-0822">Tryptophan biosynthesis</keyword>
<dbReference type="AlphaFoldDB" id="A0A5C6CBR6"/>
<dbReference type="PANTHER" id="PTHR43285:SF2">
    <property type="entry name" value="ANTHRANILATE PHOSPHORIBOSYLTRANSFERASE"/>
    <property type="match status" value="1"/>
</dbReference>
<name>A0A5C6CBR6_9BACT</name>
<keyword evidence="9" id="KW-0460">Magnesium</keyword>
<feature type="binding site" evidence="9">
    <location>
        <position position="95"/>
    </location>
    <ligand>
        <name>Mg(2+)</name>
        <dbReference type="ChEBI" id="CHEBI:18420"/>
        <label>1</label>
    </ligand>
</feature>
<comment type="similarity">
    <text evidence="9">Belongs to the anthranilate phosphoribosyltransferase family.</text>
</comment>
<dbReference type="OrthoDB" id="9806430at2"/>
<dbReference type="Proteomes" id="UP000316304">
    <property type="component" value="Unassembled WGS sequence"/>
</dbReference>
<dbReference type="SUPFAM" id="SSF47648">
    <property type="entry name" value="Nucleoside phosphorylase/phosphoribosyltransferase N-terminal domain"/>
    <property type="match status" value="1"/>
</dbReference>
<evidence type="ECO:0000256" key="6">
    <source>
        <dbReference type="ARBA" id="ARBA00023141"/>
    </source>
</evidence>
<accession>A0A5C6CBR6</accession>
<protein>
    <recommendedName>
        <fullName evidence="9">Anthranilate phosphoribosyltransferase</fullName>
        <ecNumber evidence="9">2.4.2.18</ecNumber>
    </recommendedName>
</protein>
<evidence type="ECO:0000256" key="4">
    <source>
        <dbReference type="ARBA" id="ARBA00022679"/>
    </source>
</evidence>
<evidence type="ECO:0000259" key="10">
    <source>
        <dbReference type="Pfam" id="PF00591"/>
    </source>
</evidence>
<dbReference type="GO" id="GO:0000162">
    <property type="term" value="P:L-tryptophan biosynthetic process"/>
    <property type="evidence" value="ECO:0007669"/>
    <property type="project" value="UniProtKB-UniRule"/>
</dbReference>
<keyword evidence="9" id="KW-0479">Metal-binding</keyword>
<dbReference type="GO" id="GO:0004048">
    <property type="term" value="F:anthranilate phosphoribosyltransferase activity"/>
    <property type="evidence" value="ECO:0007669"/>
    <property type="project" value="UniProtKB-UniRule"/>
</dbReference>
<keyword evidence="6 9" id="KW-0057">Aromatic amino acid biosynthesis</keyword>
<feature type="binding site" evidence="9">
    <location>
        <position position="228"/>
    </location>
    <ligand>
        <name>Mg(2+)</name>
        <dbReference type="ChEBI" id="CHEBI:18420"/>
        <label>2</label>
    </ligand>
</feature>
<dbReference type="InterPro" id="IPR000312">
    <property type="entry name" value="Glycosyl_Trfase_fam3"/>
</dbReference>
<evidence type="ECO:0000256" key="2">
    <source>
        <dbReference type="ARBA" id="ARBA00022605"/>
    </source>
</evidence>
<evidence type="ECO:0000256" key="8">
    <source>
        <dbReference type="ARBA" id="ARBA00061188"/>
    </source>
</evidence>
<dbReference type="GO" id="GO:0000287">
    <property type="term" value="F:magnesium ion binding"/>
    <property type="evidence" value="ECO:0007669"/>
    <property type="project" value="UniProtKB-UniRule"/>
</dbReference>
<feature type="binding site" evidence="9">
    <location>
        <begin position="111"/>
        <end position="119"/>
    </location>
    <ligand>
        <name>5-phospho-alpha-D-ribose 1-diphosphate</name>
        <dbReference type="ChEBI" id="CHEBI:58017"/>
    </ligand>
</feature>
<keyword evidence="2 9" id="KW-0028">Amino-acid biosynthesis</keyword>
<feature type="domain" description="Glycosyl transferase family 3" evidence="10">
    <location>
        <begin position="77"/>
        <end position="326"/>
    </location>
</feature>
<dbReference type="Pfam" id="PF00591">
    <property type="entry name" value="Glycos_transf_3"/>
    <property type="match status" value="1"/>
</dbReference>
<feature type="binding site" evidence="9">
    <location>
        <position position="123"/>
    </location>
    <ligand>
        <name>5-phospho-alpha-D-ribose 1-diphosphate</name>
        <dbReference type="ChEBI" id="CHEBI:58017"/>
    </ligand>
</feature>
<comment type="pathway">
    <text evidence="1 9">Amino-acid biosynthesis; L-tryptophan biosynthesis; L-tryptophan from chorismate: step 2/5.</text>
</comment>
<evidence type="ECO:0000256" key="1">
    <source>
        <dbReference type="ARBA" id="ARBA00004907"/>
    </source>
</evidence>
<comment type="similarity">
    <text evidence="8">In the C-terminal section; belongs to the anthranilate phosphoribosyltransferase family.</text>
</comment>
<dbReference type="Gene3D" id="3.40.1030.10">
    <property type="entry name" value="Nucleoside phosphorylase/phosphoribosyltransferase catalytic domain"/>
    <property type="match status" value="1"/>
</dbReference>
<dbReference type="InterPro" id="IPR036320">
    <property type="entry name" value="Glycosyl_Trfase_fam3_N_dom_sf"/>
</dbReference>
<feature type="domain" description="Glycosyl transferase family 3 N-terminal" evidence="11">
    <location>
        <begin position="8"/>
        <end position="68"/>
    </location>
</feature>
<keyword evidence="4 9" id="KW-0808">Transferase</keyword>
<feature type="binding site" evidence="9">
    <location>
        <position position="83"/>
    </location>
    <ligand>
        <name>anthranilate</name>
        <dbReference type="ChEBI" id="CHEBI:16567"/>
        <label>1</label>
    </ligand>
</feature>
<feature type="binding site" evidence="9">
    <location>
        <position position="114"/>
    </location>
    <ligand>
        <name>anthranilate</name>
        <dbReference type="ChEBI" id="CHEBI:16567"/>
        <label>1</label>
    </ligand>
</feature>
<dbReference type="InterPro" id="IPR017459">
    <property type="entry name" value="Glycosyl_Trfase_fam3_N_dom"/>
</dbReference>
<feature type="binding site" evidence="9">
    <location>
        <position position="83"/>
    </location>
    <ligand>
        <name>5-phospho-alpha-D-ribose 1-diphosphate</name>
        <dbReference type="ChEBI" id="CHEBI:58017"/>
    </ligand>
</feature>
<dbReference type="GO" id="GO:0005829">
    <property type="term" value="C:cytosol"/>
    <property type="evidence" value="ECO:0007669"/>
    <property type="project" value="TreeGrafter"/>
</dbReference>
<keyword evidence="13" id="KW-1185">Reference proteome</keyword>
<dbReference type="HAMAP" id="MF_00211">
    <property type="entry name" value="TrpD"/>
    <property type="match status" value="1"/>
</dbReference>
<comment type="subunit">
    <text evidence="9">Homodimer.</text>
</comment>
<dbReference type="PANTHER" id="PTHR43285">
    <property type="entry name" value="ANTHRANILATE PHOSPHORIBOSYLTRANSFERASE"/>
    <property type="match status" value="1"/>
</dbReference>
<dbReference type="InterPro" id="IPR035902">
    <property type="entry name" value="Nuc_phospho_transferase"/>
</dbReference>
<feature type="binding site" evidence="9">
    <location>
        <begin position="86"/>
        <end position="87"/>
    </location>
    <ligand>
        <name>5-phospho-alpha-D-ribose 1-diphosphate</name>
        <dbReference type="ChEBI" id="CHEBI:58017"/>
    </ligand>
</feature>
<feature type="binding site" evidence="9">
    <location>
        <begin position="93"/>
        <end position="96"/>
    </location>
    <ligand>
        <name>5-phospho-alpha-D-ribose 1-diphosphate</name>
        <dbReference type="ChEBI" id="CHEBI:58017"/>
    </ligand>
</feature>
<dbReference type="EC" id="2.4.2.18" evidence="9"/>
<evidence type="ECO:0000256" key="3">
    <source>
        <dbReference type="ARBA" id="ARBA00022676"/>
    </source>
</evidence>